<dbReference type="AlphaFoldDB" id="A0A0B1ZZ50"/>
<dbReference type="Proteomes" id="UP000031030">
    <property type="component" value="Unassembled WGS sequence"/>
</dbReference>
<dbReference type="InterPro" id="IPR009057">
    <property type="entry name" value="Homeodomain-like_sf"/>
</dbReference>
<evidence type="ECO:0000259" key="5">
    <source>
        <dbReference type="PROSITE" id="PS50977"/>
    </source>
</evidence>
<dbReference type="GO" id="GO:0000976">
    <property type="term" value="F:transcription cis-regulatory region binding"/>
    <property type="evidence" value="ECO:0007669"/>
    <property type="project" value="TreeGrafter"/>
</dbReference>
<evidence type="ECO:0000256" key="3">
    <source>
        <dbReference type="ARBA" id="ARBA00023163"/>
    </source>
</evidence>
<keyword evidence="7" id="KW-1185">Reference proteome</keyword>
<keyword evidence="3" id="KW-0804">Transcription</keyword>
<evidence type="ECO:0000313" key="7">
    <source>
        <dbReference type="Proteomes" id="UP000031030"/>
    </source>
</evidence>
<name>A0A0B1ZZ50_9MICO</name>
<gene>
    <name evidence="6" type="ORF">LK09_16845</name>
</gene>
<dbReference type="Pfam" id="PF00440">
    <property type="entry name" value="TetR_N"/>
    <property type="match status" value="1"/>
</dbReference>
<dbReference type="PANTHER" id="PTHR30055">
    <property type="entry name" value="HTH-TYPE TRANSCRIPTIONAL REGULATOR RUTR"/>
    <property type="match status" value="1"/>
</dbReference>
<comment type="caution">
    <text evidence="6">The sequence shown here is derived from an EMBL/GenBank/DDBJ whole genome shotgun (WGS) entry which is preliminary data.</text>
</comment>
<organism evidence="6 7">
    <name type="scientific">Microbacterium mangrovi</name>
    <dbReference type="NCBI Taxonomy" id="1348253"/>
    <lineage>
        <taxon>Bacteria</taxon>
        <taxon>Bacillati</taxon>
        <taxon>Actinomycetota</taxon>
        <taxon>Actinomycetes</taxon>
        <taxon>Micrococcales</taxon>
        <taxon>Microbacteriaceae</taxon>
        <taxon>Microbacterium</taxon>
    </lineage>
</organism>
<evidence type="ECO:0000313" key="6">
    <source>
        <dbReference type="EMBL" id="KHK96021.1"/>
    </source>
</evidence>
<evidence type="ECO:0000256" key="2">
    <source>
        <dbReference type="ARBA" id="ARBA00023125"/>
    </source>
</evidence>
<dbReference type="SUPFAM" id="SSF46689">
    <property type="entry name" value="Homeodomain-like"/>
    <property type="match status" value="1"/>
</dbReference>
<dbReference type="PROSITE" id="PS50977">
    <property type="entry name" value="HTH_TETR_2"/>
    <property type="match status" value="1"/>
</dbReference>
<sequence>MTTPAAARKPRRDALENRACILTAAIETLASDPHAPLDAIARAAGVSRRTLYGHFADRDSLISELIAAGAQRFNDIALRVDDADARVALARLTALLWHEAAAVQVAAAIALDEAHVAETAAALAPLRAQVLAIVEAGRAAGALRTDMPASVLARLVEEAARAVVTRLDAATPDAAGIAVRAVLGVAGLSWREAIALIDGHPELELDSGPRSDMEGTD</sequence>
<protein>
    <submittedName>
        <fullName evidence="6">Transcriptional regulator</fullName>
    </submittedName>
</protein>
<keyword evidence="2 4" id="KW-0238">DNA-binding</keyword>
<reference evidence="6 7" key="1">
    <citation type="submission" date="2014-11" db="EMBL/GenBank/DDBJ databases">
        <title>Genome sequence of Microbacterium mangrovi MUSC 115(T).</title>
        <authorList>
            <person name="Lee L.-H."/>
        </authorList>
    </citation>
    <scope>NUCLEOTIDE SEQUENCE [LARGE SCALE GENOMIC DNA]</scope>
    <source>
        <strain evidence="6 7">MUSC 115</strain>
    </source>
</reference>
<dbReference type="OrthoDB" id="3869819at2"/>
<dbReference type="InterPro" id="IPR001647">
    <property type="entry name" value="HTH_TetR"/>
</dbReference>
<dbReference type="Gene3D" id="1.10.357.10">
    <property type="entry name" value="Tetracycline Repressor, domain 2"/>
    <property type="match status" value="1"/>
</dbReference>
<dbReference type="RefSeq" id="WP_039402182.1">
    <property type="nucleotide sequence ID" value="NZ_JTDK01000017.1"/>
</dbReference>
<feature type="DNA-binding region" description="H-T-H motif" evidence="4">
    <location>
        <begin position="36"/>
        <end position="55"/>
    </location>
</feature>
<dbReference type="InterPro" id="IPR050109">
    <property type="entry name" value="HTH-type_TetR-like_transc_reg"/>
</dbReference>
<dbReference type="PANTHER" id="PTHR30055:SF234">
    <property type="entry name" value="HTH-TYPE TRANSCRIPTIONAL REGULATOR BETI"/>
    <property type="match status" value="1"/>
</dbReference>
<dbReference type="STRING" id="1348253.LK09_16845"/>
<accession>A0A0B1ZZ50</accession>
<dbReference type="GO" id="GO:0003700">
    <property type="term" value="F:DNA-binding transcription factor activity"/>
    <property type="evidence" value="ECO:0007669"/>
    <property type="project" value="TreeGrafter"/>
</dbReference>
<evidence type="ECO:0000256" key="4">
    <source>
        <dbReference type="PROSITE-ProRule" id="PRU00335"/>
    </source>
</evidence>
<proteinExistence type="predicted"/>
<feature type="domain" description="HTH tetR-type" evidence="5">
    <location>
        <begin position="15"/>
        <end position="73"/>
    </location>
</feature>
<dbReference type="EMBL" id="JTDK01000017">
    <property type="protein sequence ID" value="KHK96021.1"/>
    <property type="molecule type" value="Genomic_DNA"/>
</dbReference>
<evidence type="ECO:0000256" key="1">
    <source>
        <dbReference type="ARBA" id="ARBA00023015"/>
    </source>
</evidence>
<keyword evidence="1" id="KW-0805">Transcription regulation</keyword>